<organism evidence="1 2">
    <name type="scientific">Promicromonospora soli</name>
    <dbReference type="NCBI Taxonomy" id="2035533"/>
    <lineage>
        <taxon>Bacteria</taxon>
        <taxon>Bacillati</taxon>
        <taxon>Actinomycetota</taxon>
        <taxon>Actinomycetes</taxon>
        <taxon>Micrococcales</taxon>
        <taxon>Promicromonosporaceae</taxon>
        <taxon>Promicromonospora</taxon>
    </lineage>
</organism>
<reference evidence="1" key="1">
    <citation type="journal article" date="2014" name="Int. J. Syst. Evol. Microbiol.">
        <title>Complete genome sequence of Corynebacterium casei LMG S-19264T (=DSM 44701T), isolated from a smear-ripened cheese.</title>
        <authorList>
            <consortium name="US DOE Joint Genome Institute (JGI-PGF)"/>
            <person name="Walter F."/>
            <person name="Albersmeier A."/>
            <person name="Kalinowski J."/>
            <person name="Ruckert C."/>
        </authorList>
    </citation>
    <scope>NUCLEOTIDE SEQUENCE</scope>
    <source>
        <strain evidence="1">CGMCC 4.7398</strain>
    </source>
</reference>
<keyword evidence="2" id="KW-1185">Reference proteome</keyword>
<comment type="caution">
    <text evidence="1">The sequence shown here is derived from an EMBL/GenBank/DDBJ whole genome shotgun (WGS) entry which is preliminary data.</text>
</comment>
<reference evidence="1" key="2">
    <citation type="submission" date="2020-09" db="EMBL/GenBank/DDBJ databases">
        <authorList>
            <person name="Sun Q."/>
            <person name="Zhou Y."/>
        </authorList>
    </citation>
    <scope>NUCLEOTIDE SEQUENCE</scope>
    <source>
        <strain evidence="1">CGMCC 4.7398</strain>
    </source>
</reference>
<evidence type="ECO:0000313" key="1">
    <source>
        <dbReference type="EMBL" id="GHH70348.1"/>
    </source>
</evidence>
<proteinExistence type="predicted"/>
<protein>
    <submittedName>
        <fullName evidence="1">Uncharacterized protein</fullName>
    </submittedName>
</protein>
<name>A0A919KS28_9MICO</name>
<sequence>MTSYIEIANLGRIAQKAVHELKISGGHVPITRLGQPTGSHLTVAKPAAPLALPDAIEEAARLLAAFDDVPPEDMTDTFYLHAYNELTIVLEDLLMALGEP</sequence>
<dbReference type="Proteomes" id="UP000627369">
    <property type="component" value="Unassembled WGS sequence"/>
</dbReference>
<dbReference type="EMBL" id="BNAS01000002">
    <property type="protein sequence ID" value="GHH70348.1"/>
    <property type="molecule type" value="Genomic_DNA"/>
</dbReference>
<dbReference type="AlphaFoldDB" id="A0A919KS28"/>
<accession>A0A919KS28</accession>
<gene>
    <name evidence="1" type="ORF">GCM10017772_16820</name>
</gene>
<dbReference type="RefSeq" id="WP_189668803.1">
    <property type="nucleotide sequence ID" value="NZ_BNAS01000002.1"/>
</dbReference>
<evidence type="ECO:0000313" key="2">
    <source>
        <dbReference type="Proteomes" id="UP000627369"/>
    </source>
</evidence>